<accession>A0A482Y383</accession>
<evidence type="ECO:0000313" key="3">
    <source>
        <dbReference type="Proteomes" id="UP000292704"/>
    </source>
</evidence>
<gene>
    <name evidence="2" type="ORF">ELS17_04745</name>
</gene>
<protein>
    <submittedName>
        <fullName evidence="2">Uncharacterized protein</fullName>
    </submittedName>
</protein>
<keyword evidence="1" id="KW-0175">Coiled coil</keyword>
<feature type="coiled-coil region" evidence="1">
    <location>
        <begin position="135"/>
        <end position="206"/>
    </location>
</feature>
<comment type="caution">
    <text evidence="2">The sequence shown here is derived from an EMBL/GenBank/DDBJ whole genome shotgun (WGS) entry which is preliminary data.</text>
</comment>
<dbReference type="Proteomes" id="UP000292704">
    <property type="component" value="Unassembled WGS sequence"/>
</dbReference>
<dbReference type="AlphaFoldDB" id="A0A482Y383"/>
<evidence type="ECO:0000256" key="1">
    <source>
        <dbReference type="SAM" id="Coils"/>
    </source>
</evidence>
<dbReference type="EMBL" id="SHMR01000001">
    <property type="protein sequence ID" value="RZH68774.1"/>
    <property type="molecule type" value="Genomic_DNA"/>
</dbReference>
<name>A0A482Y383_9EURY</name>
<evidence type="ECO:0000313" key="2">
    <source>
        <dbReference type="EMBL" id="RZH68774.1"/>
    </source>
</evidence>
<proteinExistence type="predicted"/>
<dbReference type="RefSeq" id="WP_130169735.1">
    <property type="nucleotide sequence ID" value="NZ_SHMR01000001.1"/>
</dbReference>
<organism evidence="2 3">
    <name type="scientific">Natrinema altunense</name>
    <dbReference type="NCBI Taxonomy" id="222984"/>
    <lineage>
        <taxon>Archaea</taxon>
        <taxon>Methanobacteriati</taxon>
        <taxon>Methanobacteriota</taxon>
        <taxon>Stenosarchaea group</taxon>
        <taxon>Halobacteria</taxon>
        <taxon>Halobacteriales</taxon>
        <taxon>Natrialbaceae</taxon>
        <taxon>Natrinema</taxon>
    </lineage>
</organism>
<sequence>MGNDKPLTTTVNGKQLDGRERLVAHYIVRAIETPDKEKHVPTTAEETTFTTSEIKRHCEAIDWSKQLIRDLRSLYEADLIVAAKQSFTWSGDDAKRDPRAFQLDDEVTIEFIDEFAAIEPSEYWDFHGENDPQTAEEAIEVVRQLQSRVEELEEDLRDAKAVKEGAKALAEDAVEAMEEAADADDVDELEERVDEIEDRLNKHRAAMENPDAFF</sequence>
<reference evidence="2 3" key="1">
    <citation type="submission" date="2019-02" db="EMBL/GenBank/DDBJ databases">
        <title>Genome analysis provides insights into bioremediation potentialities and Haloocin production by Natrinema altunense strain 4.1R isolated from Chott Douz in Tunisian desert.</title>
        <authorList>
            <person name="Najjari A."/>
            <person name="Youssef N."/>
            <person name="Ben Dhia O."/>
            <person name="Ferjani R."/>
            <person name="El Hidri D."/>
            <person name="Ouzari H.I."/>
            <person name="Cherif A."/>
        </authorList>
    </citation>
    <scope>NUCLEOTIDE SEQUENCE [LARGE SCALE GENOMIC DNA]</scope>
    <source>
        <strain evidence="2 3">4.1R</strain>
    </source>
</reference>